<dbReference type="OrthoDB" id="612216at2759"/>
<dbReference type="Gene3D" id="3.80.10.10">
    <property type="entry name" value="Ribonuclease Inhibitor"/>
    <property type="match status" value="1"/>
</dbReference>
<dbReference type="InterPro" id="IPR006566">
    <property type="entry name" value="FBD"/>
</dbReference>
<dbReference type="Pfam" id="PF24758">
    <property type="entry name" value="LRR_At5g56370"/>
    <property type="match status" value="1"/>
</dbReference>
<comment type="caution">
    <text evidence="2">The sequence shown here is derived from an EMBL/GenBank/DDBJ whole genome shotgun (WGS) entry which is preliminary data.</text>
</comment>
<dbReference type="InterPro" id="IPR050232">
    <property type="entry name" value="FBL13/AtMIF1-like"/>
</dbReference>
<reference evidence="2" key="1">
    <citation type="submission" date="2020-01" db="EMBL/GenBank/DDBJ databases">
        <authorList>
            <person name="Mishra B."/>
        </authorList>
    </citation>
    <scope>NUCLEOTIDE SEQUENCE [LARGE SCALE GENOMIC DNA]</scope>
</reference>
<feature type="domain" description="FBD" evidence="1">
    <location>
        <begin position="306"/>
        <end position="384"/>
    </location>
</feature>
<dbReference type="Proteomes" id="UP000467841">
    <property type="component" value="Unassembled WGS sequence"/>
</dbReference>
<evidence type="ECO:0000313" key="3">
    <source>
        <dbReference type="Proteomes" id="UP000467841"/>
    </source>
</evidence>
<dbReference type="SUPFAM" id="SSF52058">
    <property type="entry name" value="L domain-like"/>
    <property type="match status" value="1"/>
</dbReference>
<dbReference type="InterPro" id="IPR055411">
    <property type="entry name" value="LRR_FXL15/At3g58940/PEG3-like"/>
</dbReference>
<evidence type="ECO:0000313" key="2">
    <source>
        <dbReference type="EMBL" id="CAA7019170.1"/>
    </source>
</evidence>
<dbReference type="SMART" id="SM00579">
    <property type="entry name" value="FBD"/>
    <property type="match status" value="1"/>
</dbReference>
<evidence type="ECO:0000259" key="1">
    <source>
        <dbReference type="SMART" id="SM00579"/>
    </source>
</evidence>
<organism evidence="2 3">
    <name type="scientific">Microthlaspi erraticum</name>
    <dbReference type="NCBI Taxonomy" id="1685480"/>
    <lineage>
        <taxon>Eukaryota</taxon>
        <taxon>Viridiplantae</taxon>
        <taxon>Streptophyta</taxon>
        <taxon>Embryophyta</taxon>
        <taxon>Tracheophyta</taxon>
        <taxon>Spermatophyta</taxon>
        <taxon>Magnoliopsida</taxon>
        <taxon>eudicotyledons</taxon>
        <taxon>Gunneridae</taxon>
        <taxon>Pentapetalae</taxon>
        <taxon>rosids</taxon>
        <taxon>malvids</taxon>
        <taxon>Brassicales</taxon>
        <taxon>Brassicaceae</taxon>
        <taxon>Coluteocarpeae</taxon>
        <taxon>Microthlaspi</taxon>
    </lineage>
</organism>
<dbReference type="Pfam" id="PF08387">
    <property type="entry name" value="FBD"/>
    <property type="match status" value="1"/>
</dbReference>
<name>A0A6D2HYU9_9BRAS</name>
<accession>A0A6D2HYU9</accession>
<dbReference type="EMBL" id="CACVBM020000444">
    <property type="protein sequence ID" value="CAA7019170.1"/>
    <property type="molecule type" value="Genomic_DNA"/>
</dbReference>
<protein>
    <recommendedName>
        <fullName evidence="1">FBD domain-containing protein</fullName>
    </recommendedName>
</protein>
<dbReference type="PANTHER" id="PTHR31900">
    <property type="entry name" value="F-BOX/RNI SUPERFAMILY PROTEIN-RELATED"/>
    <property type="match status" value="1"/>
</dbReference>
<proteinExistence type="predicted"/>
<sequence>MVPKLEFETHSKNVNSFFESVGRSLLSHKAPILESLHLKVFHKCDAVDIGIWTGIAFARHVRELELDVSFRELVRFPSSLLISNTLETLKLNCSVLVDVSSTVCMKSLRTLHLKSAVRYKDDESVRNLLSGCPNLENLLVHRPYNNVVVNFNIVVPSLKTLSIRDFTSEQKNGGYVINTPSLKFLSIERLKGYKFCLTEDASELVEANISNVSDIADENIFGSLKSAKRLSLGLSPMEIAYPTGVIFSQLVYLEIDTHRAEWWNLLTFMLENSPKLQVLKLNDKSLRSNENIMVGGKWNQPEYVPECLLSHLRTFLWTRYDCEREEEKEVATYILRNAKQLKKATFSARPIQSKELNKLEQRCEMLKELEGMVRASNSCHIIVSE</sequence>
<gene>
    <name evidence="2" type="ORF">MERR_LOCUS6405</name>
</gene>
<dbReference type="InterPro" id="IPR032675">
    <property type="entry name" value="LRR_dom_sf"/>
</dbReference>
<dbReference type="PANTHER" id="PTHR31900:SF34">
    <property type="entry name" value="EMB|CAB62440.1-RELATED"/>
    <property type="match status" value="1"/>
</dbReference>
<keyword evidence="3" id="KW-1185">Reference proteome</keyword>
<dbReference type="AlphaFoldDB" id="A0A6D2HYU9"/>